<evidence type="ECO:0000256" key="1">
    <source>
        <dbReference type="ARBA" id="ARBA00004613"/>
    </source>
</evidence>
<keyword evidence="2" id="KW-0964">Secreted</keyword>
<proteinExistence type="predicted"/>
<feature type="chain" id="PRO_5046804857" evidence="3">
    <location>
        <begin position="21"/>
        <end position="364"/>
    </location>
</feature>
<evidence type="ECO:0000256" key="2">
    <source>
        <dbReference type="ARBA" id="ARBA00022525"/>
    </source>
</evidence>
<keyword evidence="3" id="KW-0732">Signal</keyword>
<dbReference type="RefSeq" id="WP_093523997.1">
    <property type="nucleotide sequence ID" value="NZ_FOSK01000020.1"/>
</dbReference>
<accession>A0A1I4FLJ0</accession>
<evidence type="ECO:0000313" key="5">
    <source>
        <dbReference type="Proteomes" id="UP000199598"/>
    </source>
</evidence>
<dbReference type="PANTHER" id="PTHR10009">
    <property type="entry name" value="PROTEIN YELLOW-RELATED"/>
    <property type="match status" value="1"/>
</dbReference>
<dbReference type="EMBL" id="FOSK01000020">
    <property type="protein sequence ID" value="SFL18785.1"/>
    <property type="molecule type" value="Genomic_DNA"/>
</dbReference>
<dbReference type="Pfam" id="PF03022">
    <property type="entry name" value="MRJP"/>
    <property type="match status" value="1"/>
</dbReference>
<comment type="subcellular location">
    <subcellularLocation>
        <location evidence="1">Secreted</location>
    </subcellularLocation>
</comment>
<organism evidence="4 5">
    <name type="scientific">Pseudovibrio ascidiaceicola</name>
    <dbReference type="NCBI Taxonomy" id="285279"/>
    <lineage>
        <taxon>Bacteria</taxon>
        <taxon>Pseudomonadati</taxon>
        <taxon>Pseudomonadota</taxon>
        <taxon>Alphaproteobacteria</taxon>
        <taxon>Hyphomicrobiales</taxon>
        <taxon>Stappiaceae</taxon>
        <taxon>Pseudovibrio</taxon>
    </lineage>
</organism>
<dbReference type="InterPro" id="IPR017996">
    <property type="entry name" value="MRJP/yellow-related"/>
</dbReference>
<sequence length="364" mass="39051">MLKSVLAASALSLISLAAVAGEPLQLEEVAKFSETRPGNITVTPNGRMIVSMQPLDGPALKVVEVLKDGSKAPFPTQDWADGPEVGELGLSAVIGIDTDSNGVVWMLDMGSDTSAPRLLGWNSETNTLHADLQIDKSALTANSFLQDFAIDEKRGQIYIADMTLGNLAGPSKPAIVIVDLKTGEARRLLEAAEQFISPDRDVVIDGGLMAAKGEDGSLNNLRFGLNPIAISDDSKWVYFGTVNGEQIFRIPAAKLADPSVNSADLNTFIEEYGPKKPSDGMTFYSNGGLFVSDIENSAIGLTTAGKYEVLIQDERLSWPDGFDVAQDGYVYVTQNQLHKHPAFNQGVNGSKAPFYVMRFPVPGK</sequence>
<gene>
    <name evidence="4" type="ORF">SAMN04488518_12022</name>
</gene>
<dbReference type="Gene3D" id="2.120.10.30">
    <property type="entry name" value="TolB, C-terminal domain"/>
    <property type="match status" value="1"/>
</dbReference>
<keyword evidence="5" id="KW-1185">Reference proteome</keyword>
<dbReference type="SUPFAM" id="SSF101898">
    <property type="entry name" value="NHL repeat"/>
    <property type="match status" value="1"/>
</dbReference>
<dbReference type="Proteomes" id="UP000199598">
    <property type="component" value="Unassembled WGS sequence"/>
</dbReference>
<evidence type="ECO:0000313" key="4">
    <source>
        <dbReference type="EMBL" id="SFL18785.1"/>
    </source>
</evidence>
<protein>
    <submittedName>
        <fullName evidence="4">Major royal jelly protein</fullName>
    </submittedName>
</protein>
<dbReference type="PANTHER" id="PTHR10009:SF18">
    <property type="entry name" value="PROTEIN YELLOW-LIKE PROTEIN"/>
    <property type="match status" value="1"/>
</dbReference>
<reference evidence="4 5" key="1">
    <citation type="submission" date="2016-10" db="EMBL/GenBank/DDBJ databases">
        <authorList>
            <person name="Varghese N."/>
            <person name="Submissions S."/>
        </authorList>
    </citation>
    <scope>NUCLEOTIDE SEQUENCE [LARGE SCALE GENOMIC DNA]</scope>
    <source>
        <strain evidence="4 5">DSM 16392</strain>
    </source>
</reference>
<comment type="caution">
    <text evidence="4">The sequence shown here is derived from an EMBL/GenBank/DDBJ whole genome shotgun (WGS) entry which is preliminary data.</text>
</comment>
<name>A0A1I4FLJ0_9HYPH</name>
<dbReference type="InterPro" id="IPR011042">
    <property type="entry name" value="6-blade_b-propeller_TolB-like"/>
</dbReference>
<evidence type="ECO:0000256" key="3">
    <source>
        <dbReference type="SAM" id="SignalP"/>
    </source>
</evidence>
<feature type="signal peptide" evidence="3">
    <location>
        <begin position="1"/>
        <end position="20"/>
    </location>
</feature>